<dbReference type="HOGENOM" id="CLU_1314823_0_0_11"/>
<keyword evidence="3" id="KW-1185">Reference proteome</keyword>
<name>A0A060ZLW1_9ACTN</name>
<dbReference type="EMBL" id="LK022848">
    <property type="protein sequence ID" value="CDR03071.1"/>
    <property type="molecule type" value="Genomic_DNA"/>
</dbReference>
<gene>
    <name evidence="2" type="ORF">J2Z30_006583</name>
    <name evidence="1" type="ORF">SIRAN1047</name>
</gene>
<evidence type="ECO:0000313" key="1">
    <source>
        <dbReference type="EMBL" id="CDR03071.1"/>
    </source>
</evidence>
<protein>
    <submittedName>
        <fullName evidence="1">Uncharacterized protein</fullName>
    </submittedName>
</protein>
<reference evidence="2 3" key="2">
    <citation type="submission" date="2021-03" db="EMBL/GenBank/DDBJ databases">
        <title>Genomic Encyclopedia of Type Strains, Phase IV (KMG-IV): sequencing the most valuable type-strain genomes for metagenomic binning, comparative biology and taxonomic classification.</title>
        <authorList>
            <person name="Goeker M."/>
        </authorList>
    </citation>
    <scope>NUCLEOTIDE SEQUENCE [LARGE SCALE GENOMIC DNA]</scope>
    <source>
        <strain evidence="2 3">DSM 41954</strain>
    </source>
</reference>
<dbReference type="Proteomes" id="UP000756710">
    <property type="component" value="Unassembled WGS sequence"/>
</dbReference>
<dbReference type="RefSeq" id="WP_044567511.1">
    <property type="nucleotide sequence ID" value="NZ_BAABDR010000034.1"/>
</dbReference>
<dbReference type="GeneID" id="32472159"/>
<dbReference type="AlphaFoldDB" id="A0A060ZLW1"/>
<dbReference type="EMBL" id="JAGGLR010000020">
    <property type="protein sequence ID" value="MBP2065541.1"/>
    <property type="molecule type" value="Genomic_DNA"/>
</dbReference>
<evidence type="ECO:0000313" key="2">
    <source>
        <dbReference type="EMBL" id="MBP2065541.1"/>
    </source>
</evidence>
<organism evidence="1">
    <name type="scientific">Streptomyces iranensis</name>
    <dbReference type="NCBI Taxonomy" id="576784"/>
    <lineage>
        <taxon>Bacteria</taxon>
        <taxon>Bacillati</taxon>
        <taxon>Actinomycetota</taxon>
        <taxon>Actinomycetes</taxon>
        <taxon>Kitasatosporales</taxon>
        <taxon>Streptomycetaceae</taxon>
        <taxon>Streptomyces</taxon>
        <taxon>Streptomyces violaceusniger group</taxon>
    </lineage>
</organism>
<sequence>MTEDAPRRLRAECSRDDYASMAGLARALYTHGLGPHEVVRECYGVGFPEEFFVLADAGPHSLDLMVDFPLLPWRLAVPPERGGQPERPDPMADITRKVFARDPDLVPLFLGVNVNLEHGGRVHCYSLAELGAGRTTVFGIWKDVEPHNGVERCGDSLLAVLHEHHTQYVDWLENESWDPANVRTDPVDEETVAEIRELVPMIEGFQRRAASRGSG</sequence>
<accession>A0A060ZLW1</accession>
<evidence type="ECO:0000313" key="3">
    <source>
        <dbReference type="Proteomes" id="UP000756710"/>
    </source>
</evidence>
<proteinExistence type="predicted"/>
<reference evidence="1" key="1">
    <citation type="submission" date="2014-05" db="EMBL/GenBank/DDBJ databases">
        <authorList>
            <person name="Horn Fabian"/>
        </authorList>
    </citation>
    <scope>NUCLEOTIDE SEQUENCE</scope>
</reference>